<evidence type="ECO:0000313" key="4">
    <source>
        <dbReference type="Proteomes" id="UP000709295"/>
    </source>
</evidence>
<organism evidence="3 4">
    <name type="scientific">Phytophthora aleatoria</name>
    <dbReference type="NCBI Taxonomy" id="2496075"/>
    <lineage>
        <taxon>Eukaryota</taxon>
        <taxon>Sar</taxon>
        <taxon>Stramenopiles</taxon>
        <taxon>Oomycota</taxon>
        <taxon>Peronosporomycetes</taxon>
        <taxon>Peronosporales</taxon>
        <taxon>Peronosporaceae</taxon>
        <taxon>Phytophthora</taxon>
    </lineage>
</organism>
<reference evidence="3" key="1">
    <citation type="submission" date="2021-01" db="EMBL/GenBank/DDBJ databases">
        <title>Phytophthora aleatoria, a newly-described species from Pinus radiata is distinct from Phytophthora cactorum isolates based on comparative genomics.</title>
        <authorList>
            <person name="Mcdougal R."/>
            <person name="Panda P."/>
            <person name="Williams N."/>
            <person name="Studholme D.J."/>
        </authorList>
    </citation>
    <scope>NUCLEOTIDE SEQUENCE</scope>
    <source>
        <strain evidence="3">NZFS 4037</strain>
    </source>
</reference>
<gene>
    <name evidence="3" type="ORF">JG688_00015876</name>
</gene>
<comment type="caution">
    <text evidence="3">The sequence shown here is derived from an EMBL/GenBank/DDBJ whole genome shotgun (WGS) entry which is preliminary data.</text>
</comment>
<evidence type="ECO:0008006" key="5">
    <source>
        <dbReference type="Google" id="ProtNLM"/>
    </source>
</evidence>
<protein>
    <recommendedName>
        <fullName evidence="5">START domain-containing protein</fullName>
    </recommendedName>
</protein>
<accession>A0A8J5IH12</accession>
<proteinExistence type="predicted"/>
<keyword evidence="4" id="KW-1185">Reference proteome</keyword>
<dbReference type="PANTHER" id="PTHR35796">
    <property type="entry name" value="HYPOTHETICAL CYTOSOLIC PROTEIN"/>
    <property type="match status" value="1"/>
</dbReference>
<dbReference type="Proteomes" id="UP000709295">
    <property type="component" value="Unassembled WGS sequence"/>
</dbReference>
<feature type="region of interest" description="Disordered" evidence="2">
    <location>
        <begin position="1"/>
        <end position="26"/>
    </location>
</feature>
<sequence>MSKLKVKQPPSIDDHDKGTADEAPSIWKGIAKRQLKERTRVEEKNQNLRSSLKGQLKLARNWKGCYTSEAEILADPKRFKPLASTSLSPTDDEIFAHQMAHVQRASLEVDRIFDAAEFADQAASFNNLHVMNDSNSDAGVAFVKKASSLIPFDIKVTEKAMWCALAEEGIKKDSYFLDEHLTTDNVVVSSYGLHFRAGTFHANMLGKQTYRKYVVDDRVVITWKWVVDPVEVNGTKFCGIRCHETGWIVLRGVNIGTSSTFPAFSSIPSNSVTSTKLQSYSKMTMELQDDITNQDLQVGALTNSVVNLHDTLTEMCGKMITDVLVEEDWNINGCASIMKLEESPPTQQPSVIEAPAKPKKKRIRRQKLELEYLRDLVGKLEMQMTQLTTRHREGGGHPANVKTETSIWKGIAERQQTERSRAEEKNQKLRASLEGQLKLATKLERLLRKRPRDEEVAELAGYKRYKPLAVAPTDDEIFADQLAHVERAHLDANELFGGPEFANRAASFCDLQVTSDSGSDTGVAFVTKAYSMLPFDVHVAERAFWRAFAEEGPSKMSYFNEERLATENLVARSYALDFNAGSFQSSVRGKQTYRKYVDNDCVMLLWKAHTEPIEINGVKLSGLRCNQVGWIVLRGVNLAPEDAQSGLIEISKTMMSTSLQSYCKMTLELQEDIADQELQVGALTNFVVNSHDAITDICGKLINEVLMEEDWNINGWLDNLAL</sequence>
<dbReference type="AlphaFoldDB" id="A0A8J5IH12"/>
<keyword evidence="1" id="KW-0175">Coiled coil</keyword>
<evidence type="ECO:0000256" key="2">
    <source>
        <dbReference type="SAM" id="MobiDB-lite"/>
    </source>
</evidence>
<evidence type="ECO:0000313" key="3">
    <source>
        <dbReference type="EMBL" id="KAG6946739.1"/>
    </source>
</evidence>
<dbReference type="PANTHER" id="PTHR35796:SF3">
    <property type="entry name" value="BHLH DOMAIN-CONTAINING PROTEIN"/>
    <property type="match status" value="1"/>
</dbReference>
<feature type="coiled-coil region" evidence="1">
    <location>
        <begin position="412"/>
        <end position="439"/>
    </location>
</feature>
<evidence type="ECO:0000256" key="1">
    <source>
        <dbReference type="SAM" id="Coils"/>
    </source>
</evidence>
<name>A0A8J5IH12_9STRA</name>
<dbReference type="EMBL" id="JAENGY010001823">
    <property type="protein sequence ID" value="KAG6946739.1"/>
    <property type="molecule type" value="Genomic_DNA"/>
</dbReference>